<dbReference type="GO" id="GO:0005829">
    <property type="term" value="C:cytosol"/>
    <property type="evidence" value="ECO:0007669"/>
    <property type="project" value="TreeGrafter"/>
</dbReference>
<evidence type="ECO:0000256" key="2">
    <source>
        <dbReference type="ARBA" id="ARBA00022490"/>
    </source>
</evidence>
<dbReference type="FunFam" id="3.30.70.890:FF:000001">
    <property type="entry name" value="Galactokinase"/>
    <property type="match status" value="1"/>
</dbReference>
<dbReference type="GO" id="GO:0004335">
    <property type="term" value="F:galactokinase activity"/>
    <property type="evidence" value="ECO:0007669"/>
    <property type="project" value="UniProtKB-UniRule"/>
</dbReference>
<keyword evidence="7" id="KW-0067">ATP-binding</keyword>
<keyword evidence="6 15" id="KW-0418">Kinase</keyword>
<feature type="domain" description="GHMP kinase C-terminal" evidence="13">
    <location>
        <begin position="283"/>
        <end position="362"/>
    </location>
</feature>
<dbReference type="InterPro" id="IPR019741">
    <property type="entry name" value="Galactokinase_CS"/>
</dbReference>
<evidence type="ECO:0000259" key="13">
    <source>
        <dbReference type="Pfam" id="PF08544"/>
    </source>
</evidence>
<dbReference type="InterPro" id="IPR000705">
    <property type="entry name" value="Galactokinase"/>
</dbReference>
<evidence type="ECO:0000256" key="11">
    <source>
        <dbReference type="NCBIfam" id="TIGR00131"/>
    </source>
</evidence>
<dbReference type="PANTHER" id="PTHR10457">
    <property type="entry name" value="MEVALONATE KINASE/GALACTOKINASE"/>
    <property type="match status" value="1"/>
</dbReference>
<keyword evidence="16" id="KW-1185">Reference proteome</keyword>
<dbReference type="SUPFAM" id="SSF55060">
    <property type="entry name" value="GHMP Kinase, C-terminal domain"/>
    <property type="match status" value="1"/>
</dbReference>
<comment type="similarity">
    <text evidence="1">Belongs to the GHMP kinase family. GalK subfamily.</text>
</comment>
<sequence>MPRLPETFATLYGHAPDGVWSAPGRVNLIGEHTDYNGGLALPIALPHRTSCAASARDDDVLRIASLQEESSVEVRIDEVAAGHPSGWTAYVAGVLWALREAGYAVRGLDVLVDGRVPLGAGLSSSAALECSVAAAASDLFGLGLLESAEGRAALAAACQRAENDVAGAPTGGMDQAAAMHCTPAHALRLDCRDGATSQVPFDLEAHDVVLLVTDTRASHALADGQYGARRDACEKAADLLGVEFLRDVVDRPLDETLDALPDDELRRRTRHVVTEIERVDAVVDALRDGDLDEVGRLFVASHESLRDDYEVSCTELDLVVDTAVAQGAFGARMTGGGFGGSAISLVRAEDVDRVSSAIEDAFAEARLTAPVSFAVTAAGSAARDRLSPA</sequence>
<dbReference type="InterPro" id="IPR006204">
    <property type="entry name" value="GHMP_kinase_N_dom"/>
</dbReference>
<dbReference type="GO" id="GO:0006012">
    <property type="term" value="P:galactose metabolic process"/>
    <property type="evidence" value="ECO:0007669"/>
    <property type="project" value="UniProtKB-UniRule"/>
</dbReference>
<dbReference type="InterPro" id="IPR013750">
    <property type="entry name" value="GHMP_kinase_C_dom"/>
</dbReference>
<dbReference type="Gene3D" id="3.30.230.10">
    <property type="match status" value="1"/>
</dbReference>
<keyword evidence="9" id="KW-0299">Galactose metabolism</keyword>
<protein>
    <recommendedName>
        <fullName evidence="11">Galactokinase</fullName>
        <ecNumber evidence="11">2.7.1.6</ecNumber>
    </recommendedName>
</protein>
<dbReference type="PANTHER" id="PTHR10457:SF7">
    <property type="entry name" value="GALACTOKINASE-RELATED"/>
    <property type="match status" value="1"/>
</dbReference>
<evidence type="ECO:0000313" key="16">
    <source>
        <dbReference type="Proteomes" id="UP000321793"/>
    </source>
</evidence>
<dbReference type="InterPro" id="IPR036554">
    <property type="entry name" value="GHMP_kinase_C_sf"/>
</dbReference>
<evidence type="ECO:0000256" key="1">
    <source>
        <dbReference type="ARBA" id="ARBA00006566"/>
    </source>
</evidence>
<dbReference type="GO" id="GO:0046872">
    <property type="term" value="F:metal ion binding"/>
    <property type="evidence" value="ECO:0007669"/>
    <property type="project" value="UniProtKB-KW"/>
</dbReference>
<dbReference type="PROSITE" id="PS00627">
    <property type="entry name" value="GHMP_KINASES_ATP"/>
    <property type="match status" value="1"/>
</dbReference>
<evidence type="ECO:0000256" key="10">
    <source>
        <dbReference type="ARBA" id="ARBA00023277"/>
    </source>
</evidence>
<evidence type="ECO:0000256" key="6">
    <source>
        <dbReference type="ARBA" id="ARBA00022777"/>
    </source>
</evidence>
<evidence type="ECO:0000256" key="7">
    <source>
        <dbReference type="ARBA" id="ARBA00022840"/>
    </source>
</evidence>
<gene>
    <name evidence="15" type="primary">galK</name>
    <name evidence="15" type="ORF">KLO01_04400</name>
</gene>
<evidence type="ECO:0000256" key="4">
    <source>
        <dbReference type="ARBA" id="ARBA00022723"/>
    </source>
</evidence>
<keyword evidence="3" id="KW-0808">Transferase</keyword>
<evidence type="ECO:0000259" key="14">
    <source>
        <dbReference type="Pfam" id="PF10509"/>
    </source>
</evidence>
<keyword evidence="10" id="KW-0119">Carbohydrate metabolism</keyword>
<dbReference type="EC" id="2.7.1.6" evidence="11"/>
<dbReference type="Gene3D" id="3.30.70.890">
    <property type="entry name" value="GHMP kinase, C-terminal domain"/>
    <property type="match status" value="1"/>
</dbReference>
<keyword evidence="8" id="KW-0460">Magnesium</keyword>
<dbReference type="EMBL" id="BKBA01000003">
    <property type="protein sequence ID" value="GEQ12393.1"/>
    <property type="molecule type" value="Genomic_DNA"/>
</dbReference>
<dbReference type="RefSeq" id="WP_147061918.1">
    <property type="nucleotide sequence ID" value="NZ_BAABDN010000001.1"/>
</dbReference>
<dbReference type="AlphaFoldDB" id="A0A512SWR1"/>
<dbReference type="Pfam" id="PF10509">
    <property type="entry name" value="GalKase_gal_bdg"/>
    <property type="match status" value="1"/>
</dbReference>
<proteinExistence type="inferred from homology"/>
<dbReference type="PRINTS" id="PR00959">
    <property type="entry name" value="MEVGALKINASE"/>
</dbReference>
<reference evidence="15 16" key="1">
    <citation type="submission" date="2019-07" db="EMBL/GenBank/DDBJ databases">
        <title>Whole genome shotgun sequence of Knoellia locipacati NBRC 109775.</title>
        <authorList>
            <person name="Hosoyama A."/>
            <person name="Uohara A."/>
            <person name="Ohji S."/>
            <person name="Ichikawa N."/>
        </authorList>
    </citation>
    <scope>NUCLEOTIDE SEQUENCE [LARGE SCALE GENOMIC DNA]</scope>
    <source>
        <strain evidence="15 16">NBRC 109775</strain>
    </source>
</reference>
<evidence type="ECO:0000256" key="9">
    <source>
        <dbReference type="ARBA" id="ARBA00023144"/>
    </source>
</evidence>
<dbReference type="PRINTS" id="PR00473">
    <property type="entry name" value="GALCTOKINASE"/>
</dbReference>
<dbReference type="NCBIfam" id="TIGR00131">
    <property type="entry name" value="gal_kin"/>
    <property type="match status" value="1"/>
</dbReference>
<dbReference type="InterPro" id="IPR014721">
    <property type="entry name" value="Ribsml_uS5_D2-typ_fold_subgr"/>
</dbReference>
<accession>A0A512SWR1</accession>
<dbReference type="PROSITE" id="PS00106">
    <property type="entry name" value="GALACTOKINASE"/>
    <property type="match status" value="1"/>
</dbReference>
<keyword evidence="4" id="KW-0479">Metal-binding</keyword>
<evidence type="ECO:0000256" key="3">
    <source>
        <dbReference type="ARBA" id="ARBA00022679"/>
    </source>
</evidence>
<dbReference type="InterPro" id="IPR006206">
    <property type="entry name" value="Mevalonate/galactokinase"/>
</dbReference>
<keyword evidence="2" id="KW-0963">Cytoplasm</keyword>
<keyword evidence="5" id="KW-0547">Nucleotide-binding</keyword>
<evidence type="ECO:0000259" key="12">
    <source>
        <dbReference type="Pfam" id="PF00288"/>
    </source>
</evidence>
<feature type="domain" description="Galactokinase N-terminal" evidence="14">
    <location>
        <begin position="6"/>
        <end position="54"/>
    </location>
</feature>
<organism evidence="15 16">
    <name type="scientific">Knoellia locipacati</name>
    <dbReference type="NCBI Taxonomy" id="882824"/>
    <lineage>
        <taxon>Bacteria</taxon>
        <taxon>Bacillati</taxon>
        <taxon>Actinomycetota</taxon>
        <taxon>Actinomycetes</taxon>
        <taxon>Micrococcales</taxon>
        <taxon>Intrasporangiaceae</taxon>
        <taxon>Knoellia</taxon>
    </lineage>
</organism>
<dbReference type="InterPro" id="IPR006203">
    <property type="entry name" value="GHMP_knse_ATP-bd_CS"/>
</dbReference>
<name>A0A512SWR1_9MICO</name>
<dbReference type="FunFam" id="3.30.230.10:FF:000017">
    <property type="entry name" value="Galactokinase"/>
    <property type="match status" value="1"/>
</dbReference>
<dbReference type="Proteomes" id="UP000321793">
    <property type="component" value="Unassembled WGS sequence"/>
</dbReference>
<evidence type="ECO:0000256" key="5">
    <source>
        <dbReference type="ARBA" id="ARBA00022741"/>
    </source>
</evidence>
<dbReference type="SUPFAM" id="SSF54211">
    <property type="entry name" value="Ribosomal protein S5 domain 2-like"/>
    <property type="match status" value="1"/>
</dbReference>
<dbReference type="InterPro" id="IPR019539">
    <property type="entry name" value="GalKase_N"/>
</dbReference>
<feature type="domain" description="GHMP kinase N-terminal" evidence="12">
    <location>
        <begin position="90"/>
        <end position="180"/>
    </location>
</feature>
<dbReference type="OrthoDB" id="250531at2"/>
<dbReference type="Pfam" id="PF08544">
    <property type="entry name" value="GHMP_kinases_C"/>
    <property type="match status" value="1"/>
</dbReference>
<evidence type="ECO:0000256" key="8">
    <source>
        <dbReference type="ARBA" id="ARBA00022842"/>
    </source>
</evidence>
<dbReference type="Pfam" id="PF00288">
    <property type="entry name" value="GHMP_kinases_N"/>
    <property type="match status" value="1"/>
</dbReference>
<dbReference type="GO" id="GO:0005524">
    <property type="term" value="F:ATP binding"/>
    <property type="evidence" value="ECO:0007669"/>
    <property type="project" value="UniProtKB-UniRule"/>
</dbReference>
<dbReference type="PIRSF" id="PIRSF000530">
    <property type="entry name" value="Galactokinase"/>
    <property type="match status" value="1"/>
</dbReference>
<comment type="caution">
    <text evidence="15">The sequence shown here is derived from an EMBL/GenBank/DDBJ whole genome shotgun (WGS) entry which is preliminary data.</text>
</comment>
<dbReference type="InterPro" id="IPR020568">
    <property type="entry name" value="Ribosomal_Su5_D2-typ_SF"/>
</dbReference>
<evidence type="ECO:0000313" key="15">
    <source>
        <dbReference type="EMBL" id="GEQ12393.1"/>
    </source>
</evidence>